<name>A0A9D1JX22_9PROT</name>
<dbReference type="Proteomes" id="UP000886742">
    <property type="component" value="Unassembled WGS sequence"/>
</dbReference>
<accession>A0A9D1JX22</accession>
<comment type="caution">
    <text evidence="1">The sequence shown here is derived from an EMBL/GenBank/DDBJ whole genome shotgun (WGS) entry which is preliminary data.</text>
</comment>
<protein>
    <submittedName>
        <fullName evidence="1">Smr/MutS family protein</fullName>
    </submittedName>
</protein>
<evidence type="ECO:0000313" key="1">
    <source>
        <dbReference type="EMBL" id="HIS70466.1"/>
    </source>
</evidence>
<gene>
    <name evidence="1" type="ORF">IAD02_00550</name>
</gene>
<reference evidence="1" key="2">
    <citation type="journal article" date="2021" name="PeerJ">
        <title>Extensive microbial diversity within the chicken gut microbiome revealed by metagenomics and culture.</title>
        <authorList>
            <person name="Gilroy R."/>
            <person name="Ravi A."/>
            <person name="Getino M."/>
            <person name="Pursley I."/>
            <person name="Horton D.L."/>
            <person name="Alikhan N.F."/>
            <person name="Baker D."/>
            <person name="Gharbi K."/>
            <person name="Hall N."/>
            <person name="Watson M."/>
            <person name="Adriaenssens E.M."/>
            <person name="Foster-Nyarko E."/>
            <person name="Jarju S."/>
            <person name="Secka A."/>
            <person name="Antonio M."/>
            <person name="Oren A."/>
            <person name="Chaudhuri R.R."/>
            <person name="La Ragione R."/>
            <person name="Hildebrand F."/>
            <person name="Pallen M.J."/>
        </authorList>
    </citation>
    <scope>NUCLEOTIDE SEQUENCE</scope>
    <source>
        <strain evidence="1">ChiGjej3B3-5194</strain>
    </source>
</reference>
<proteinExistence type="predicted"/>
<evidence type="ECO:0000313" key="2">
    <source>
        <dbReference type="Proteomes" id="UP000886742"/>
    </source>
</evidence>
<dbReference type="EMBL" id="DVJI01000003">
    <property type="protein sequence ID" value="HIS70466.1"/>
    <property type="molecule type" value="Genomic_DNA"/>
</dbReference>
<dbReference type="AlphaFoldDB" id="A0A9D1JX22"/>
<organism evidence="1 2">
    <name type="scientific">Candidatus Enterousia intestinigallinarum</name>
    <dbReference type="NCBI Taxonomy" id="2840790"/>
    <lineage>
        <taxon>Bacteria</taxon>
        <taxon>Pseudomonadati</taxon>
        <taxon>Pseudomonadota</taxon>
        <taxon>Alphaproteobacteria</taxon>
        <taxon>Candidatus Enterousia</taxon>
    </lineage>
</organism>
<sequence length="123" mass="13843">MKQLSDFDIAKMADTEFVPNDDATRRRVCAELKLSAQISVSQLPPPAHVTLDLHQKTEEQAWAEIMNLATSGVRRATIITGASGILHQKFPQWACESILSPYILSFSPINNGSFDVRFRRKRD</sequence>
<reference evidence="1" key="1">
    <citation type="submission" date="2020-10" db="EMBL/GenBank/DDBJ databases">
        <authorList>
            <person name="Gilroy R."/>
        </authorList>
    </citation>
    <scope>NUCLEOTIDE SEQUENCE</scope>
    <source>
        <strain evidence="1">ChiGjej3B3-5194</strain>
    </source>
</reference>